<evidence type="ECO:0000313" key="2">
    <source>
        <dbReference type="EMBL" id="CAB0004331.1"/>
    </source>
</evidence>
<evidence type="ECO:0000256" key="1">
    <source>
        <dbReference type="SAM" id="SignalP"/>
    </source>
</evidence>
<proteinExistence type="predicted"/>
<keyword evidence="3" id="KW-1185">Reference proteome</keyword>
<evidence type="ECO:0000313" key="3">
    <source>
        <dbReference type="Proteomes" id="UP000479000"/>
    </source>
</evidence>
<reference evidence="2 3" key="1">
    <citation type="submission" date="2020-02" db="EMBL/GenBank/DDBJ databases">
        <authorList>
            <person name="Ferguson B K."/>
        </authorList>
    </citation>
    <scope>NUCLEOTIDE SEQUENCE [LARGE SCALE GENOMIC DNA]</scope>
</reference>
<keyword evidence="1" id="KW-0732">Signal</keyword>
<feature type="chain" id="PRO_5026069935" evidence="1">
    <location>
        <begin position="27"/>
        <end position="298"/>
    </location>
</feature>
<dbReference type="Proteomes" id="UP000479000">
    <property type="component" value="Unassembled WGS sequence"/>
</dbReference>
<sequence>MMGHAARRFLQVILVIGLATTAPAGASKGSLKTPIGEQCTVSNPRRTFLSKKLENWLRTEGDIAIFVICSKTGAQTLQQVSRCSALYAFGAKSHRPPVLSRAIVRPADSAGGIPPSGTSQQLWVTHSSQLIKKRTRRNSIIQHFNGVDLTSMFTSLSSTSSYVHQVLWFPKKSSANQGTLHLGTTFNMYLPPKYTREKQDTYPDPLKTRNALSSINVRHDLPDGTPSIVASCTAASIANQMRWYVKTRFRRRWDICAKKTQQFPFQRIRGEFSLGLQSHTRTAPIPPRRSCIENGKVI</sequence>
<accession>A0A6H5GPK7</accession>
<name>A0A6H5GPK7_9HEMI</name>
<organism evidence="2 3">
    <name type="scientific">Nesidiocoris tenuis</name>
    <dbReference type="NCBI Taxonomy" id="355587"/>
    <lineage>
        <taxon>Eukaryota</taxon>
        <taxon>Metazoa</taxon>
        <taxon>Ecdysozoa</taxon>
        <taxon>Arthropoda</taxon>
        <taxon>Hexapoda</taxon>
        <taxon>Insecta</taxon>
        <taxon>Pterygota</taxon>
        <taxon>Neoptera</taxon>
        <taxon>Paraneoptera</taxon>
        <taxon>Hemiptera</taxon>
        <taxon>Heteroptera</taxon>
        <taxon>Panheteroptera</taxon>
        <taxon>Cimicomorpha</taxon>
        <taxon>Miridae</taxon>
        <taxon>Dicyphina</taxon>
        <taxon>Nesidiocoris</taxon>
    </lineage>
</organism>
<dbReference type="AlphaFoldDB" id="A0A6H5GPK7"/>
<protein>
    <submittedName>
        <fullName evidence="2">Uncharacterized protein</fullName>
    </submittedName>
</protein>
<dbReference type="EMBL" id="CADCXU010014857">
    <property type="protein sequence ID" value="CAB0004331.1"/>
    <property type="molecule type" value="Genomic_DNA"/>
</dbReference>
<feature type="signal peptide" evidence="1">
    <location>
        <begin position="1"/>
        <end position="26"/>
    </location>
</feature>
<gene>
    <name evidence="2" type="ORF">NTEN_LOCUS9808</name>
</gene>